<comment type="caution">
    <text evidence="1">The sequence shown here is derived from an EMBL/GenBank/DDBJ whole genome shotgun (WGS) entry which is preliminary data.</text>
</comment>
<accession>A0ACB9ADV3</accession>
<protein>
    <submittedName>
        <fullName evidence="1">Uncharacterized protein</fullName>
    </submittedName>
</protein>
<sequence length="88" mass="9889">MPCVVRDSFSTNSSPRTTPTPTYSFLPAFLFTSQNHSSLLPSFRHCYVPIAPSHFNVFFNIDPKISLSLHCHTSLVVILNYPISFVSL</sequence>
<reference evidence="2" key="1">
    <citation type="journal article" date="2022" name="Mol. Ecol. Resour.">
        <title>The genomes of chicory, endive, great burdock and yacon provide insights into Asteraceae palaeo-polyploidization history and plant inulin production.</title>
        <authorList>
            <person name="Fan W."/>
            <person name="Wang S."/>
            <person name="Wang H."/>
            <person name="Wang A."/>
            <person name="Jiang F."/>
            <person name="Liu H."/>
            <person name="Zhao H."/>
            <person name="Xu D."/>
            <person name="Zhang Y."/>
        </authorList>
    </citation>
    <scope>NUCLEOTIDE SEQUENCE [LARGE SCALE GENOMIC DNA]</scope>
    <source>
        <strain evidence="2">cv. Punajuju</strain>
    </source>
</reference>
<evidence type="ECO:0000313" key="1">
    <source>
        <dbReference type="EMBL" id="KAI3707820.1"/>
    </source>
</evidence>
<organism evidence="1 2">
    <name type="scientific">Cichorium intybus</name>
    <name type="common">Chicory</name>
    <dbReference type="NCBI Taxonomy" id="13427"/>
    <lineage>
        <taxon>Eukaryota</taxon>
        <taxon>Viridiplantae</taxon>
        <taxon>Streptophyta</taxon>
        <taxon>Embryophyta</taxon>
        <taxon>Tracheophyta</taxon>
        <taxon>Spermatophyta</taxon>
        <taxon>Magnoliopsida</taxon>
        <taxon>eudicotyledons</taxon>
        <taxon>Gunneridae</taxon>
        <taxon>Pentapetalae</taxon>
        <taxon>asterids</taxon>
        <taxon>campanulids</taxon>
        <taxon>Asterales</taxon>
        <taxon>Asteraceae</taxon>
        <taxon>Cichorioideae</taxon>
        <taxon>Cichorieae</taxon>
        <taxon>Cichoriinae</taxon>
        <taxon>Cichorium</taxon>
    </lineage>
</organism>
<gene>
    <name evidence="1" type="ORF">L2E82_36671</name>
</gene>
<dbReference type="EMBL" id="CM042015">
    <property type="protein sequence ID" value="KAI3707820.1"/>
    <property type="molecule type" value="Genomic_DNA"/>
</dbReference>
<evidence type="ECO:0000313" key="2">
    <source>
        <dbReference type="Proteomes" id="UP001055811"/>
    </source>
</evidence>
<dbReference type="Proteomes" id="UP001055811">
    <property type="component" value="Linkage Group LG07"/>
</dbReference>
<reference evidence="1 2" key="2">
    <citation type="journal article" date="2022" name="Mol. Ecol. Resour.">
        <title>The genomes of chicory, endive, great burdock and yacon provide insights into Asteraceae paleo-polyploidization history and plant inulin production.</title>
        <authorList>
            <person name="Fan W."/>
            <person name="Wang S."/>
            <person name="Wang H."/>
            <person name="Wang A."/>
            <person name="Jiang F."/>
            <person name="Liu H."/>
            <person name="Zhao H."/>
            <person name="Xu D."/>
            <person name="Zhang Y."/>
        </authorList>
    </citation>
    <scope>NUCLEOTIDE SEQUENCE [LARGE SCALE GENOMIC DNA]</scope>
    <source>
        <strain evidence="2">cv. Punajuju</strain>
        <tissue evidence="1">Leaves</tissue>
    </source>
</reference>
<name>A0ACB9ADV3_CICIN</name>
<keyword evidence="2" id="KW-1185">Reference proteome</keyword>
<proteinExistence type="predicted"/>